<dbReference type="InterPro" id="IPR004217">
    <property type="entry name" value="Tim10-like"/>
</dbReference>
<dbReference type="GO" id="GO:0015031">
    <property type="term" value="P:protein transport"/>
    <property type="evidence" value="ECO:0007669"/>
    <property type="project" value="UniProtKB-KW"/>
</dbReference>
<comment type="domain">
    <text evidence="1">The twin CX3C motif contains 4 conserved Cys residues that form 2 disulfide bonds in the mitochondrial intermembrane space.</text>
</comment>
<keyword evidence="1" id="KW-0143">Chaperone</keyword>
<keyword evidence="1" id="KW-0811">Translocation</keyword>
<keyword evidence="1" id="KW-0813">Transport</keyword>
<evidence type="ECO:0000256" key="1">
    <source>
        <dbReference type="RuleBase" id="RU367043"/>
    </source>
</evidence>
<keyword evidence="1" id="KW-0496">Mitochondrion</keyword>
<dbReference type="KEGG" id="bpg:Bathy01g06400"/>
<comment type="function">
    <text evidence="1">Mitochondrial intermembrane chaperone that participates in the import and insertion of some multi-pass transmembrane proteins into the mitochondrial inner membrane. Also required for the transfer of beta-barrel precursors from the TOM complex to the sorting and assembly machinery (SAM complex) of the outer membrane. Acts as a chaperone-like protein that protects the hydrophobic precursors from aggregation and guide them through the mitochondrial intermembrane space.</text>
</comment>
<evidence type="ECO:0000313" key="4">
    <source>
        <dbReference type="Proteomes" id="UP000198341"/>
    </source>
</evidence>
<proteinExistence type="inferred from homology"/>
<protein>
    <recommendedName>
        <fullName evidence="1">Mitochondrial import inner membrane translocase subunit</fullName>
    </recommendedName>
</protein>
<dbReference type="EMBL" id="FO082278">
    <property type="protein sequence ID" value="CCO14567.1"/>
    <property type="molecule type" value="Genomic_DNA"/>
</dbReference>
<dbReference type="Gene3D" id="1.10.287.810">
    <property type="entry name" value="Mitochondrial import inner membrane translocase subunit tim13 like domains"/>
    <property type="match status" value="1"/>
</dbReference>
<dbReference type="OrthoDB" id="344165at2759"/>
<sequence length="70" mass="7850">MDPRMQQFLEEEKRKAVFNEVVAQLASVCFEKCVSSPSSKLSSYEGTCLSHCALRYMESGQVILGKMQGQ</sequence>
<keyword evidence="1" id="KW-0999">Mitochondrion inner membrane</keyword>
<accession>K8E9U8</accession>
<dbReference type="Proteomes" id="UP000198341">
    <property type="component" value="Chromosome 1"/>
</dbReference>
<dbReference type="InterPro" id="IPR035427">
    <property type="entry name" value="Tim10-like_dom_sf"/>
</dbReference>
<dbReference type="STRING" id="41875.K8E9U8"/>
<dbReference type="SUPFAM" id="SSF144122">
    <property type="entry name" value="Tim10-like"/>
    <property type="match status" value="1"/>
</dbReference>
<dbReference type="GeneID" id="19018375"/>
<reference evidence="3 4" key="1">
    <citation type="submission" date="2011-10" db="EMBL/GenBank/DDBJ databases">
        <authorList>
            <person name="Genoscope - CEA"/>
        </authorList>
    </citation>
    <scope>NUCLEOTIDE SEQUENCE [LARGE SCALE GENOMIC DNA]</scope>
    <source>
        <strain evidence="3 4">RCC 1105</strain>
    </source>
</reference>
<gene>
    <name evidence="3" type="ORF">Bathy01g06400</name>
</gene>
<name>K8E9U8_9CHLO</name>
<keyword evidence="4" id="KW-1185">Reference proteome</keyword>
<dbReference type="RefSeq" id="XP_007515688.1">
    <property type="nucleotide sequence ID" value="XM_007515626.1"/>
</dbReference>
<keyword evidence="1" id="KW-0653">Protein transport</keyword>
<comment type="similarity">
    <text evidence="1">Belongs to the small Tim family.</text>
</comment>
<evidence type="ECO:0000313" key="3">
    <source>
        <dbReference type="EMBL" id="CCO14567.1"/>
    </source>
</evidence>
<organism evidence="3 4">
    <name type="scientific">Bathycoccus prasinos</name>
    <dbReference type="NCBI Taxonomy" id="41875"/>
    <lineage>
        <taxon>Eukaryota</taxon>
        <taxon>Viridiplantae</taxon>
        <taxon>Chlorophyta</taxon>
        <taxon>Mamiellophyceae</taxon>
        <taxon>Mamiellales</taxon>
        <taxon>Bathycoccaceae</taxon>
        <taxon>Bathycoccus</taxon>
    </lineage>
</organism>
<keyword evidence="1" id="KW-0472">Membrane</keyword>
<dbReference type="eggNOG" id="KOG3489">
    <property type="taxonomic scope" value="Eukaryota"/>
</dbReference>
<comment type="subcellular location">
    <subcellularLocation>
        <location evidence="1">Mitochondrion inner membrane</location>
        <topology evidence="1">Peripheral membrane protein</topology>
        <orientation evidence="1">Intermembrane side</orientation>
    </subcellularLocation>
</comment>
<evidence type="ECO:0000259" key="2">
    <source>
        <dbReference type="Pfam" id="PF02953"/>
    </source>
</evidence>
<keyword evidence="1" id="KW-1015">Disulfide bond</keyword>
<comment type="subunit">
    <text evidence="1">Heterohexamer.</text>
</comment>
<dbReference type="GO" id="GO:0005743">
    <property type="term" value="C:mitochondrial inner membrane"/>
    <property type="evidence" value="ECO:0007669"/>
    <property type="project" value="UniProtKB-SubCell"/>
</dbReference>
<feature type="domain" description="Tim10-like" evidence="2">
    <location>
        <begin position="7"/>
        <end position="68"/>
    </location>
</feature>
<dbReference type="AlphaFoldDB" id="K8E9U8"/>
<dbReference type="Pfam" id="PF02953">
    <property type="entry name" value="zf-Tim10_DDP"/>
    <property type="match status" value="1"/>
</dbReference>